<comment type="caution">
    <text evidence="2">The sequence shown here is derived from an EMBL/GenBank/DDBJ whole genome shotgun (WGS) entry which is preliminary data.</text>
</comment>
<feature type="compositionally biased region" description="Acidic residues" evidence="1">
    <location>
        <begin position="24"/>
        <end position="41"/>
    </location>
</feature>
<accession>A0ABD3GVG1</accession>
<evidence type="ECO:0000313" key="2">
    <source>
        <dbReference type="EMBL" id="KAL3683223.1"/>
    </source>
</evidence>
<sequence>MPHADGDDEEELPDQTPKRKPFGDDDYDDLGDPFGGDDENQPDSVRSTATKQGFWTDAIGTPSIPGLPVYAEQIARRQSENPTPSSVVRNAMMRKDIQGKSLLFVDDEAREATSDTPRPMSSGRAVSSGRQWSSIRR</sequence>
<feature type="compositionally biased region" description="Polar residues" evidence="1">
    <location>
        <begin position="124"/>
        <end position="137"/>
    </location>
</feature>
<feature type="compositionally biased region" description="Polar residues" evidence="1">
    <location>
        <begin position="42"/>
        <end position="53"/>
    </location>
</feature>
<evidence type="ECO:0000313" key="3">
    <source>
        <dbReference type="Proteomes" id="UP001633002"/>
    </source>
</evidence>
<organism evidence="2 3">
    <name type="scientific">Riccia sorocarpa</name>
    <dbReference type="NCBI Taxonomy" id="122646"/>
    <lineage>
        <taxon>Eukaryota</taxon>
        <taxon>Viridiplantae</taxon>
        <taxon>Streptophyta</taxon>
        <taxon>Embryophyta</taxon>
        <taxon>Marchantiophyta</taxon>
        <taxon>Marchantiopsida</taxon>
        <taxon>Marchantiidae</taxon>
        <taxon>Marchantiales</taxon>
        <taxon>Ricciaceae</taxon>
        <taxon>Riccia</taxon>
    </lineage>
</organism>
<feature type="region of interest" description="Disordered" evidence="1">
    <location>
        <begin position="1"/>
        <end position="65"/>
    </location>
</feature>
<keyword evidence="3" id="KW-1185">Reference proteome</keyword>
<gene>
    <name evidence="2" type="ORF">R1sor_001245</name>
</gene>
<dbReference type="Proteomes" id="UP001633002">
    <property type="component" value="Unassembled WGS sequence"/>
</dbReference>
<dbReference type="EMBL" id="JBJQOH010000006">
    <property type="protein sequence ID" value="KAL3683223.1"/>
    <property type="molecule type" value="Genomic_DNA"/>
</dbReference>
<name>A0ABD3GVG1_9MARC</name>
<dbReference type="AlphaFoldDB" id="A0ABD3GVG1"/>
<reference evidence="2 3" key="1">
    <citation type="submission" date="2024-09" db="EMBL/GenBank/DDBJ databases">
        <title>Chromosome-scale assembly of Riccia sorocarpa.</title>
        <authorList>
            <person name="Paukszto L."/>
        </authorList>
    </citation>
    <scope>NUCLEOTIDE SEQUENCE [LARGE SCALE GENOMIC DNA]</scope>
    <source>
        <strain evidence="2">LP-2024</strain>
        <tissue evidence="2">Aerial parts of the thallus</tissue>
    </source>
</reference>
<proteinExistence type="predicted"/>
<protein>
    <submittedName>
        <fullName evidence="2">Uncharacterized protein</fullName>
    </submittedName>
</protein>
<feature type="region of interest" description="Disordered" evidence="1">
    <location>
        <begin position="107"/>
        <end position="137"/>
    </location>
</feature>
<feature type="compositionally biased region" description="Acidic residues" evidence="1">
    <location>
        <begin position="1"/>
        <end position="13"/>
    </location>
</feature>
<evidence type="ECO:0000256" key="1">
    <source>
        <dbReference type="SAM" id="MobiDB-lite"/>
    </source>
</evidence>